<dbReference type="HAMAP" id="MF_00068">
    <property type="entry name" value="MurQ"/>
    <property type="match status" value="1"/>
</dbReference>
<evidence type="ECO:0000256" key="4">
    <source>
        <dbReference type="ARBA" id="ARBA00023239"/>
    </source>
</evidence>
<dbReference type="InterPro" id="IPR040190">
    <property type="entry name" value="MURQ/GCKR"/>
</dbReference>
<dbReference type="FunFam" id="3.40.50.10490:FF:000014">
    <property type="entry name" value="N-acetylmuramic acid 6-phosphate etherase"/>
    <property type="match status" value="1"/>
</dbReference>
<dbReference type="GO" id="GO:0009750">
    <property type="term" value="P:response to fructose"/>
    <property type="evidence" value="ECO:0007669"/>
    <property type="project" value="TreeGrafter"/>
</dbReference>
<comment type="caution">
    <text evidence="8">The sequence shown here is derived from an EMBL/GenBank/DDBJ whole genome shotgun (WGS) entry which is preliminary data.</text>
</comment>
<dbReference type="GO" id="GO:0005829">
    <property type="term" value="C:cytosol"/>
    <property type="evidence" value="ECO:0007669"/>
    <property type="project" value="TreeGrafter"/>
</dbReference>
<keyword evidence="5" id="KW-0119">Carbohydrate metabolism</keyword>
<dbReference type="Gene3D" id="1.10.8.1080">
    <property type="match status" value="1"/>
</dbReference>
<evidence type="ECO:0000256" key="5">
    <source>
        <dbReference type="ARBA" id="ARBA00023277"/>
    </source>
</evidence>
<sequence length="671" mass="70431">MATGEAYLASLQTESRNPSSTNIDRVSTKELCQIINAEDASIAQVVEGCIDAISGAIDALAEKVRRGGRVIYIGAGTSGRLGVLDASEIPPTYSAPPEQFVALIAGGDDALRNAKEGAEDDEDAAVDDLRKLAMDPEVDSLIGIASSGRTPYVLGGLRYAKSLGCTTVGIACAEPSAMASEGNVDFMISAVTGPEVVTGSTRMKAGTATKMVLNMISTGVMIRVGKTYGNMMVDLKATNIKLKQRAKNLLRLIGGPLCPDSDEGLEALLEECDGSVKLAAAKTVLQKPVAEVRERLAHSGGVLANLIRDAEVSSPATEEPPKVEDSVVLCIDAGGSSCKAVILSRQGQIGRGESGPCNVLSAGVESAMSTMSVAVRQATESFPALRAKSLDQLPISKAWVAMAGYDRPSIAGKVDEAVRRTLGLPTEDGLLATSDIDLLTAAVASQSLIESAIVLVAGTGSIAMSYQRQGSGFVRTGRTGGWGHLLGDDGSGYGLGREGLRVALEACDRRRLQKRSRKSLSPLSPLSQAITDLLATWHPDSQGDDLLSTILMPDAEKHKGEDMTSVTTKRIADVSKVVMACSEDDQIARSIVDRGARSLVRLVTSLLNEQDMEPAGTALIVAGGLMQNETYRQTVLKSLRADGINFSLVQPVDQQAVAGAEFLMRDLCGPK</sequence>
<evidence type="ECO:0000256" key="1">
    <source>
        <dbReference type="ARBA" id="ARBA00006198"/>
    </source>
</evidence>
<gene>
    <name evidence="8" type="ORF">NKR23_g9472</name>
</gene>
<dbReference type="PANTHER" id="PTHR10088">
    <property type="entry name" value="GLUCOKINASE REGULATORY PROTEIN"/>
    <property type="match status" value="1"/>
</dbReference>
<dbReference type="EMBL" id="JANBVO010000037">
    <property type="protein sequence ID" value="KAJ9136933.1"/>
    <property type="molecule type" value="Genomic_DNA"/>
</dbReference>
<dbReference type="GO" id="GO:0005654">
    <property type="term" value="C:nucleoplasm"/>
    <property type="evidence" value="ECO:0007669"/>
    <property type="project" value="TreeGrafter"/>
</dbReference>
<evidence type="ECO:0000256" key="2">
    <source>
        <dbReference type="ARBA" id="ARBA00012122"/>
    </source>
</evidence>
<comment type="similarity">
    <text evidence="1">Belongs to the eukaryotic-type N-acetylglucosamine kinase family.</text>
</comment>
<dbReference type="PROSITE" id="PS01272">
    <property type="entry name" value="GCKR"/>
    <property type="match status" value="1"/>
</dbReference>
<dbReference type="GO" id="GO:0016835">
    <property type="term" value="F:carbon-oxygen lyase activity"/>
    <property type="evidence" value="ECO:0007669"/>
    <property type="project" value="InterPro"/>
</dbReference>
<dbReference type="GO" id="GO:0070095">
    <property type="term" value="F:fructose-6-phosphate binding"/>
    <property type="evidence" value="ECO:0007669"/>
    <property type="project" value="TreeGrafter"/>
</dbReference>
<dbReference type="InterPro" id="IPR001347">
    <property type="entry name" value="SIS_dom"/>
</dbReference>
<keyword evidence="4" id="KW-0456">Lyase</keyword>
<reference evidence="8" key="1">
    <citation type="submission" date="2022-07" db="EMBL/GenBank/DDBJ databases">
        <title>Fungi with potential for degradation of polypropylene.</title>
        <authorList>
            <person name="Gostincar C."/>
        </authorList>
    </citation>
    <scope>NUCLEOTIDE SEQUENCE</scope>
    <source>
        <strain evidence="8">EXF-13308</strain>
    </source>
</reference>
<dbReference type="NCBIfam" id="NF003915">
    <property type="entry name" value="PRK05441.1"/>
    <property type="match status" value="1"/>
</dbReference>
<dbReference type="Proteomes" id="UP001174694">
    <property type="component" value="Unassembled WGS sequence"/>
</dbReference>
<dbReference type="NCBIfam" id="TIGR00274">
    <property type="entry name" value="N-acetylmuramic acid 6-phosphate etherase"/>
    <property type="match status" value="1"/>
</dbReference>
<dbReference type="GO" id="GO:0046348">
    <property type="term" value="P:amino sugar catabolic process"/>
    <property type="evidence" value="ECO:0007669"/>
    <property type="project" value="InterPro"/>
</dbReference>
<dbReference type="SUPFAM" id="SSF53697">
    <property type="entry name" value="SIS domain"/>
    <property type="match status" value="1"/>
</dbReference>
<dbReference type="Pfam" id="PF01869">
    <property type="entry name" value="BcrAD_BadFG"/>
    <property type="match status" value="1"/>
</dbReference>
<evidence type="ECO:0000313" key="9">
    <source>
        <dbReference type="Proteomes" id="UP001174694"/>
    </source>
</evidence>
<evidence type="ECO:0000256" key="6">
    <source>
        <dbReference type="ARBA" id="ARBA00031123"/>
    </source>
</evidence>
<dbReference type="SUPFAM" id="SSF53067">
    <property type="entry name" value="Actin-like ATPase domain"/>
    <property type="match status" value="2"/>
</dbReference>
<dbReference type="EC" id="2.7.1.59" evidence="2"/>
<evidence type="ECO:0000256" key="3">
    <source>
        <dbReference type="ARBA" id="ARBA00014974"/>
    </source>
</evidence>
<organism evidence="8 9">
    <name type="scientific">Pleurostoma richardsiae</name>
    <dbReference type="NCBI Taxonomy" id="41990"/>
    <lineage>
        <taxon>Eukaryota</taxon>
        <taxon>Fungi</taxon>
        <taxon>Dikarya</taxon>
        <taxon>Ascomycota</taxon>
        <taxon>Pezizomycotina</taxon>
        <taxon>Sordariomycetes</taxon>
        <taxon>Sordariomycetidae</taxon>
        <taxon>Calosphaeriales</taxon>
        <taxon>Pleurostomataceae</taxon>
        <taxon>Pleurostoma</taxon>
    </lineage>
</organism>
<dbReference type="InterPro" id="IPR005488">
    <property type="entry name" value="Etherase_MurQ"/>
</dbReference>
<dbReference type="GO" id="GO:0019899">
    <property type="term" value="F:enzyme binding"/>
    <property type="evidence" value="ECO:0007669"/>
    <property type="project" value="TreeGrafter"/>
</dbReference>
<dbReference type="PANTHER" id="PTHR10088:SF4">
    <property type="entry name" value="GLUCOKINASE REGULATORY PROTEIN"/>
    <property type="match status" value="1"/>
</dbReference>
<name>A0AA38R4I8_9PEZI</name>
<dbReference type="PROSITE" id="PS51464">
    <property type="entry name" value="SIS"/>
    <property type="match status" value="1"/>
</dbReference>
<protein>
    <recommendedName>
        <fullName evidence="3">N-acetyl-D-glucosamine kinase</fullName>
        <ecNumber evidence="2">2.7.1.59</ecNumber>
    </recommendedName>
    <alternativeName>
        <fullName evidence="6">GlcNAc kinase</fullName>
    </alternativeName>
</protein>
<keyword evidence="9" id="KW-1185">Reference proteome</keyword>
<dbReference type="NCBIfam" id="NF009222">
    <property type="entry name" value="PRK12570.1"/>
    <property type="match status" value="1"/>
</dbReference>
<dbReference type="InterPro" id="IPR005486">
    <property type="entry name" value="Glucokinase_regulatory_CS"/>
</dbReference>
<dbReference type="Gene3D" id="3.30.420.40">
    <property type="match status" value="2"/>
</dbReference>
<dbReference type="AlphaFoldDB" id="A0AA38R4I8"/>
<dbReference type="InterPro" id="IPR046348">
    <property type="entry name" value="SIS_dom_sf"/>
</dbReference>
<dbReference type="Pfam" id="PF22645">
    <property type="entry name" value="GKRP_SIS_N"/>
    <property type="match status" value="1"/>
</dbReference>
<dbReference type="GO" id="GO:0045127">
    <property type="term" value="F:N-acetylglucosamine kinase activity"/>
    <property type="evidence" value="ECO:0007669"/>
    <property type="project" value="UniProtKB-EC"/>
</dbReference>
<dbReference type="InterPro" id="IPR002731">
    <property type="entry name" value="ATPase_BadF"/>
</dbReference>
<dbReference type="GO" id="GO:0004857">
    <property type="term" value="F:enzyme inhibitor activity"/>
    <property type="evidence" value="ECO:0007669"/>
    <property type="project" value="TreeGrafter"/>
</dbReference>
<dbReference type="InterPro" id="IPR043129">
    <property type="entry name" value="ATPase_NBD"/>
</dbReference>
<dbReference type="GO" id="GO:0030246">
    <property type="term" value="F:carbohydrate binding"/>
    <property type="evidence" value="ECO:0007669"/>
    <property type="project" value="TreeGrafter"/>
</dbReference>
<evidence type="ECO:0000313" key="8">
    <source>
        <dbReference type="EMBL" id="KAJ9136933.1"/>
    </source>
</evidence>
<dbReference type="GO" id="GO:0042593">
    <property type="term" value="P:glucose homeostasis"/>
    <property type="evidence" value="ECO:0007669"/>
    <property type="project" value="TreeGrafter"/>
</dbReference>
<proteinExistence type="inferred from homology"/>
<feature type="domain" description="SIS" evidence="7">
    <location>
        <begin position="60"/>
        <end position="226"/>
    </location>
</feature>
<accession>A0AA38R4I8</accession>
<evidence type="ECO:0000259" key="7">
    <source>
        <dbReference type="PROSITE" id="PS51464"/>
    </source>
</evidence>
<dbReference type="CDD" id="cd24007">
    <property type="entry name" value="ASKHA_NBD_eukNAGK-like"/>
    <property type="match status" value="1"/>
</dbReference>
<dbReference type="Gene3D" id="3.40.50.10490">
    <property type="entry name" value="Glucose-6-phosphate isomerase like protein, domain 1"/>
    <property type="match status" value="1"/>
</dbReference>
<dbReference type="CDD" id="cd05007">
    <property type="entry name" value="SIS_Etherase"/>
    <property type="match status" value="1"/>
</dbReference>